<dbReference type="EMBL" id="EF087411">
    <property type="protein sequence ID" value="ABK26654.1"/>
    <property type="molecule type" value="mRNA"/>
</dbReference>
<dbReference type="Gene3D" id="1.10.238.10">
    <property type="entry name" value="EF-hand"/>
    <property type="match status" value="1"/>
</dbReference>
<evidence type="ECO:0000256" key="1">
    <source>
        <dbReference type="ARBA" id="ARBA00006765"/>
    </source>
</evidence>
<accession>A9P193</accession>
<dbReference type="Pfam" id="PF05042">
    <property type="entry name" value="Caleosin"/>
    <property type="match status" value="1"/>
</dbReference>
<feature type="transmembrane region" description="Helical" evidence="2">
    <location>
        <begin position="94"/>
        <end position="113"/>
    </location>
</feature>
<protein>
    <recommendedName>
        <fullName evidence="4">Caleosin</fullName>
    </recommendedName>
</protein>
<keyword evidence="2" id="KW-1133">Transmembrane helix</keyword>
<dbReference type="PANTHER" id="PTHR31495:SF20">
    <property type="entry name" value="CALEOSIN-RELATED FAMILY PROTEIN"/>
    <property type="match status" value="1"/>
</dbReference>
<keyword evidence="2" id="KW-0812">Transmembrane</keyword>
<organism evidence="3">
    <name type="scientific">Picea sitchensis</name>
    <name type="common">Sitka spruce</name>
    <name type="synonym">Pinus sitchensis</name>
    <dbReference type="NCBI Taxonomy" id="3332"/>
    <lineage>
        <taxon>Eukaryota</taxon>
        <taxon>Viridiplantae</taxon>
        <taxon>Streptophyta</taxon>
        <taxon>Embryophyta</taxon>
        <taxon>Tracheophyta</taxon>
        <taxon>Spermatophyta</taxon>
        <taxon>Pinopsida</taxon>
        <taxon>Pinidae</taxon>
        <taxon>Conifers I</taxon>
        <taxon>Pinales</taxon>
        <taxon>Pinaceae</taxon>
        <taxon>Picea</taxon>
    </lineage>
</organism>
<evidence type="ECO:0008006" key="4">
    <source>
        <dbReference type="Google" id="ProtNLM"/>
    </source>
</evidence>
<evidence type="ECO:0000313" key="3">
    <source>
        <dbReference type="EMBL" id="ABK26654.1"/>
    </source>
</evidence>
<dbReference type="GO" id="GO:0005509">
    <property type="term" value="F:calcium ion binding"/>
    <property type="evidence" value="ECO:0007669"/>
    <property type="project" value="TreeGrafter"/>
</dbReference>
<dbReference type="InterPro" id="IPR007736">
    <property type="entry name" value="Caleosin-related"/>
</dbReference>
<dbReference type="InterPro" id="IPR011992">
    <property type="entry name" value="EF-hand-dom_pair"/>
</dbReference>
<dbReference type="GO" id="GO:0004497">
    <property type="term" value="F:monooxygenase activity"/>
    <property type="evidence" value="ECO:0007669"/>
    <property type="project" value="TreeGrafter"/>
</dbReference>
<dbReference type="SUPFAM" id="SSF47473">
    <property type="entry name" value="EF-hand"/>
    <property type="match status" value="1"/>
</dbReference>
<evidence type="ECO:0000256" key="2">
    <source>
        <dbReference type="SAM" id="Phobius"/>
    </source>
</evidence>
<sequence length="242" mass="27534">MASPSEDSLQTVAARAPITAQRRLNIHLQEQMPKPYLARALEAVDPEHINGSTDYNNNDMSVLQQHVAFFDKDKDGIIYPCDTYKGFRAIGFNVLFSLFVAVIINVAFSYYTLPGWIPSLKFPVYVDNIHRAKHGSDTEVYDTEGRFDPDKFDAIFSKYAIKHKDKLTFWEIQCMLKGNRNSNDPLGWAAAELEWVALYLIAKNKNGLVEKETIRRMFDGSLFEALAKPQSSRKGAKHLLLK</sequence>
<dbReference type="PANTHER" id="PTHR31495">
    <property type="entry name" value="PEROXYGENASE 3-RELATED"/>
    <property type="match status" value="1"/>
</dbReference>
<keyword evidence="2" id="KW-0472">Membrane</keyword>
<proteinExistence type="evidence at transcript level"/>
<comment type="similarity">
    <text evidence="1">Belongs to the caleosin family.</text>
</comment>
<name>A9P193_PICSI</name>
<reference evidence="3" key="1">
    <citation type="journal article" date="2008" name="BMC Genomics">
        <title>A conifer genomics resource of 200,000 spruce (Picea spp.) ESTs and 6,464 high-quality, sequence-finished full-length cDNAs for Sitka spruce (Picea sitchensis).</title>
        <authorList>
            <person name="Ralph S.G."/>
            <person name="Chun H.J."/>
            <person name="Kolosova N."/>
            <person name="Cooper D."/>
            <person name="Oddy C."/>
            <person name="Ritland C.E."/>
            <person name="Kirkpatrick R."/>
            <person name="Moore R."/>
            <person name="Barber S."/>
            <person name="Holt R.A."/>
            <person name="Jones S.J."/>
            <person name="Marra M.A."/>
            <person name="Douglas C.J."/>
            <person name="Ritland K."/>
            <person name="Bohlmann J."/>
        </authorList>
    </citation>
    <scope>NUCLEOTIDE SEQUENCE</scope>
    <source>
        <tissue evidence="3">Green portion of the leader tissue</tissue>
    </source>
</reference>
<dbReference type="AlphaFoldDB" id="A9P193"/>